<keyword evidence="3" id="KW-1185">Reference proteome</keyword>
<reference evidence="2 3" key="2">
    <citation type="journal article" date="2018" name="New Phytol.">
        <title>High intraspecific genome diversity in the model arbuscular mycorrhizal symbiont Rhizophagus irregularis.</title>
        <authorList>
            <person name="Chen E.C.H."/>
            <person name="Morin E."/>
            <person name="Beaudet D."/>
            <person name="Noel J."/>
            <person name="Yildirir G."/>
            <person name="Ndikumana S."/>
            <person name="Charron P."/>
            <person name="St-Onge C."/>
            <person name="Giorgi J."/>
            <person name="Kruger M."/>
            <person name="Marton T."/>
            <person name="Ropars J."/>
            <person name="Grigoriev I.V."/>
            <person name="Hainaut M."/>
            <person name="Henrissat B."/>
            <person name="Roux C."/>
            <person name="Martin F."/>
            <person name="Corradi N."/>
        </authorList>
    </citation>
    <scope>NUCLEOTIDE SEQUENCE [LARGE SCALE GENOMIC DNA]</scope>
    <source>
        <strain evidence="2 3">DAOM 197198</strain>
    </source>
</reference>
<organism evidence="2 3">
    <name type="scientific">Rhizophagus irregularis (strain DAOM 181602 / DAOM 197198 / MUCL 43194)</name>
    <name type="common">Arbuscular mycorrhizal fungus</name>
    <name type="synonym">Glomus intraradices</name>
    <dbReference type="NCBI Taxonomy" id="747089"/>
    <lineage>
        <taxon>Eukaryota</taxon>
        <taxon>Fungi</taxon>
        <taxon>Fungi incertae sedis</taxon>
        <taxon>Mucoromycota</taxon>
        <taxon>Glomeromycotina</taxon>
        <taxon>Glomeromycetes</taxon>
        <taxon>Glomerales</taxon>
        <taxon>Glomeraceae</taxon>
        <taxon>Rhizophagus</taxon>
    </lineage>
</organism>
<dbReference type="InterPro" id="IPR032675">
    <property type="entry name" value="LRR_dom_sf"/>
</dbReference>
<keyword evidence="1" id="KW-0175">Coiled coil</keyword>
<dbReference type="EMBL" id="AUPC02000052">
    <property type="protein sequence ID" value="POG76221.1"/>
    <property type="molecule type" value="Genomic_DNA"/>
</dbReference>
<comment type="caution">
    <text evidence="2">The sequence shown here is derived from an EMBL/GenBank/DDBJ whole genome shotgun (WGS) entry which is preliminary data.</text>
</comment>
<feature type="coiled-coil region" evidence="1">
    <location>
        <begin position="147"/>
        <end position="221"/>
    </location>
</feature>
<sequence>MSHKQILDYDYIPGTSDELNYVREYPNLEKLEIFEYFEYINNSNISTTELLYLDYCKNLKELTCSRINLTILDLKQNNELERLNCYNNLTKGSYNQFYGSLKPLENLSKLKELNISNTDIDSGLEFLSESIEIFRCSTDYYKAKSYKQKLQYESQELKTQLMELKQKKEDSDRNLLNLEMIAEIYYQYKLNLQEQLDQSEARNQELKLLSAKQIREFAEKESTFQIQIDFLQNENHTLVGSLAIQLKQNKLTNKQVQSQIGKLKKDKLELQEKLIKSAACIQKLKSQKANLIKQKDSLEDKLNQSQTTY</sequence>
<protein>
    <submittedName>
        <fullName evidence="2">Uncharacterized protein</fullName>
    </submittedName>
</protein>
<evidence type="ECO:0000313" key="3">
    <source>
        <dbReference type="Proteomes" id="UP000018888"/>
    </source>
</evidence>
<reference evidence="2 3" key="1">
    <citation type="journal article" date="2013" name="Proc. Natl. Acad. Sci. U.S.A.">
        <title>Genome of an arbuscular mycorrhizal fungus provides insight into the oldest plant symbiosis.</title>
        <authorList>
            <person name="Tisserant E."/>
            <person name="Malbreil M."/>
            <person name="Kuo A."/>
            <person name="Kohler A."/>
            <person name="Symeonidi A."/>
            <person name="Balestrini R."/>
            <person name="Charron P."/>
            <person name="Duensing N."/>
            <person name="Frei Dit Frey N."/>
            <person name="Gianinazzi-Pearson V."/>
            <person name="Gilbert L.B."/>
            <person name="Handa Y."/>
            <person name="Herr J.R."/>
            <person name="Hijri M."/>
            <person name="Koul R."/>
            <person name="Kawaguchi M."/>
            <person name="Krajinski F."/>
            <person name="Lammers P.J."/>
            <person name="Masclaux F.G."/>
            <person name="Murat C."/>
            <person name="Morin E."/>
            <person name="Ndikumana S."/>
            <person name="Pagni M."/>
            <person name="Petitpierre D."/>
            <person name="Requena N."/>
            <person name="Rosikiewicz P."/>
            <person name="Riley R."/>
            <person name="Saito K."/>
            <person name="San Clemente H."/>
            <person name="Shapiro H."/>
            <person name="van Tuinen D."/>
            <person name="Becard G."/>
            <person name="Bonfante P."/>
            <person name="Paszkowski U."/>
            <person name="Shachar-Hill Y.Y."/>
            <person name="Tuskan G.A."/>
            <person name="Young P.W."/>
            <person name="Sanders I.R."/>
            <person name="Henrissat B."/>
            <person name="Rensing S.A."/>
            <person name="Grigoriev I.V."/>
            <person name="Corradi N."/>
            <person name="Roux C."/>
            <person name="Martin F."/>
        </authorList>
    </citation>
    <scope>NUCLEOTIDE SEQUENCE [LARGE SCALE GENOMIC DNA]</scope>
    <source>
        <strain evidence="2 3">DAOM 197198</strain>
    </source>
</reference>
<dbReference type="AlphaFoldDB" id="A0A2P4QF01"/>
<proteinExistence type="predicted"/>
<accession>A0A2P4QF01</accession>
<evidence type="ECO:0000313" key="2">
    <source>
        <dbReference type="EMBL" id="POG76221.1"/>
    </source>
</evidence>
<dbReference type="Proteomes" id="UP000018888">
    <property type="component" value="Unassembled WGS sequence"/>
</dbReference>
<name>A0A2P4QF01_RHIID</name>
<gene>
    <name evidence="2" type="ORF">GLOIN_2v1769240</name>
</gene>
<feature type="coiled-coil region" evidence="1">
    <location>
        <begin position="253"/>
        <end position="308"/>
    </location>
</feature>
<dbReference type="VEuPathDB" id="FungiDB:RhiirFUN_002847"/>
<evidence type="ECO:0000256" key="1">
    <source>
        <dbReference type="SAM" id="Coils"/>
    </source>
</evidence>
<dbReference type="SUPFAM" id="SSF52058">
    <property type="entry name" value="L domain-like"/>
    <property type="match status" value="1"/>
</dbReference>
<dbReference type="Gene3D" id="3.80.10.10">
    <property type="entry name" value="Ribonuclease Inhibitor"/>
    <property type="match status" value="1"/>
</dbReference>